<reference evidence="2 3" key="1">
    <citation type="submission" date="2016-01" db="EMBL/GenBank/DDBJ databases">
        <title>High potential of lignocellulose degradation of a new Verrucomicrobia species.</title>
        <authorList>
            <person name="Wang Y."/>
            <person name="Shi Y."/>
            <person name="Qiu Z."/>
            <person name="Liu S."/>
            <person name="Yang H."/>
        </authorList>
    </citation>
    <scope>NUCLEOTIDE SEQUENCE [LARGE SCALE GENOMIC DNA]</scope>
    <source>
        <strain evidence="2 3">TSB47</strain>
    </source>
</reference>
<evidence type="ECO:0000313" key="3">
    <source>
        <dbReference type="Proteomes" id="UP000078486"/>
    </source>
</evidence>
<dbReference type="AlphaFoldDB" id="A0A178IPT5"/>
<proteinExistence type="predicted"/>
<organism evidence="2 3">
    <name type="scientific">Termitidicoccus mucosus</name>
    <dbReference type="NCBI Taxonomy" id="1184151"/>
    <lineage>
        <taxon>Bacteria</taxon>
        <taxon>Pseudomonadati</taxon>
        <taxon>Verrucomicrobiota</taxon>
        <taxon>Opitutia</taxon>
        <taxon>Opitutales</taxon>
        <taxon>Opitutaceae</taxon>
        <taxon>Termitidicoccus</taxon>
    </lineage>
</organism>
<accession>A0A178IPT5</accession>
<keyword evidence="3" id="KW-1185">Reference proteome</keyword>
<name>A0A178IPT5_9BACT</name>
<sequence>MAVLLVISVIGVLALISIIWYFLGCRKPVVYDYNVDKWKKLKQFGPLVYLYGKPDDFTYYPHK</sequence>
<comment type="caution">
    <text evidence="2">The sequence shown here is derived from an EMBL/GenBank/DDBJ whole genome shotgun (WGS) entry which is preliminary data.</text>
</comment>
<evidence type="ECO:0000313" key="2">
    <source>
        <dbReference type="EMBL" id="OAM91738.1"/>
    </source>
</evidence>
<feature type="transmembrane region" description="Helical" evidence="1">
    <location>
        <begin position="6"/>
        <end position="23"/>
    </location>
</feature>
<evidence type="ECO:0000256" key="1">
    <source>
        <dbReference type="SAM" id="Phobius"/>
    </source>
</evidence>
<dbReference type="Proteomes" id="UP000078486">
    <property type="component" value="Unassembled WGS sequence"/>
</dbReference>
<keyword evidence="1" id="KW-0472">Membrane</keyword>
<dbReference type="EMBL" id="LRRQ01000015">
    <property type="protein sequence ID" value="OAM91738.1"/>
    <property type="molecule type" value="Genomic_DNA"/>
</dbReference>
<keyword evidence="1" id="KW-1133">Transmembrane helix</keyword>
<dbReference type="STRING" id="1184151.AW736_01475"/>
<keyword evidence="1" id="KW-0812">Transmembrane</keyword>
<protein>
    <submittedName>
        <fullName evidence="2">Uncharacterized protein</fullName>
    </submittedName>
</protein>
<gene>
    <name evidence="2" type="ORF">AW736_01475</name>
</gene>